<feature type="compositionally biased region" description="Polar residues" evidence="1">
    <location>
        <begin position="1"/>
        <end position="15"/>
    </location>
</feature>
<evidence type="ECO:0000313" key="3">
    <source>
        <dbReference type="Proteomes" id="UP001556367"/>
    </source>
</evidence>
<protein>
    <recommendedName>
        <fullName evidence="4">SHSP domain-containing protein</fullName>
    </recommendedName>
</protein>
<evidence type="ECO:0000313" key="2">
    <source>
        <dbReference type="EMBL" id="KAL0953115.1"/>
    </source>
</evidence>
<feature type="compositionally biased region" description="Polar residues" evidence="1">
    <location>
        <begin position="54"/>
        <end position="74"/>
    </location>
</feature>
<accession>A0ABR3JCA0</accession>
<proteinExistence type="predicted"/>
<keyword evidence="3" id="KW-1185">Reference proteome</keyword>
<reference evidence="3" key="1">
    <citation type="submission" date="2024-06" db="EMBL/GenBank/DDBJ databases">
        <title>Multi-omics analyses provide insights into the biosynthesis of the anticancer antibiotic pleurotin in Hohenbuehelia grisea.</title>
        <authorList>
            <person name="Weaver J.A."/>
            <person name="Alberti F."/>
        </authorList>
    </citation>
    <scope>NUCLEOTIDE SEQUENCE [LARGE SCALE GENOMIC DNA]</scope>
    <source>
        <strain evidence="3">T-177</strain>
    </source>
</reference>
<dbReference type="Proteomes" id="UP001556367">
    <property type="component" value="Unassembled WGS sequence"/>
</dbReference>
<dbReference type="EMBL" id="JASNQZ010000008">
    <property type="protein sequence ID" value="KAL0953115.1"/>
    <property type="molecule type" value="Genomic_DNA"/>
</dbReference>
<organism evidence="2 3">
    <name type="scientific">Hohenbuehelia grisea</name>
    <dbReference type="NCBI Taxonomy" id="104357"/>
    <lineage>
        <taxon>Eukaryota</taxon>
        <taxon>Fungi</taxon>
        <taxon>Dikarya</taxon>
        <taxon>Basidiomycota</taxon>
        <taxon>Agaricomycotina</taxon>
        <taxon>Agaricomycetes</taxon>
        <taxon>Agaricomycetidae</taxon>
        <taxon>Agaricales</taxon>
        <taxon>Pleurotineae</taxon>
        <taxon>Pleurotaceae</taxon>
        <taxon>Hohenbuehelia</taxon>
    </lineage>
</organism>
<gene>
    <name evidence="2" type="ORF">HGRIS_004384</name>
</gene>
<feature type="region of interest" description="Disordered" evidence="1">
    <location>
        <begin position="128"/>
        <end position="155"/>
    </location>
</feature>
<comment type="caution">
    <text evidence="2">The sequence shown here is derived from an EMBL/GenBank/DDBJ whole genome shotgun (WGS) entry which is preliminary data.</text>
</comment>
<feature type="region of interest" description="Disordered" evidence="1">
    <location>
        <begin position="1"/>
        <end position="77"/>
    </location>
</feature>
<evidence type="ECO:0008006" key="4">
    <source>
        <dbReference type="Google" id="ProtNLM"/>
    </source>
</evidence>
<feature type="compositionally biased region" description="Low complexity" evidence="1">
    <location>
        <begin position="31"/>
        <end position="42"/>
    </location>
</feature>
<dbReference type="CDD" id="cd06464">
    <property type="entry name" value="ACD_sHsps-like"/>
    <property type="match status" value="1"/>
</dbReference>
<sequence>MHVIASCSSASTQQWPAARPVSPGHKRNFGSETSSQSSSSSSLPNIPEVLVGPTNFQHRPHSSSQTTASASVPSLNPPDEMLHHLALRISTFPSLPFGALGIPQRQSPIEHQPPSPVVSSPLITTLHNGDPSTAPHGIASPMARSRRAPPPADTPPMAITSTPYRHTLDVCLPRAIQPEMVTVSARKGDKLSVIADAWHMERNCHYEWEIAFPPRDVDMGSVHAKFESDGRLVINIRRRQGFHSFI</sequence>
<evidence type="ECO:0000256" key="1">
    <source>
        <dbReference type="SAM" id="MobiDB-lite"/>
    </source>
</evidence>
<name>A0ABR3JCA0_9AGAR</name>